<evidence type="ECO:0000256" key="3">
    <source>
        <dbReference type="ARBA" id="ARBA00022679"/>
    </source>
</evidence>
<evidence type="ECO:0000313" key="14">
    <source>
        <dbReference type="Proteomes" id="UP000643810"/>
    </source>
</evidence>
<dbReference type="CDD" id="cd18137">
    <property type="entry name" value="HLD_clamp_pol_III_gamma_tau"/>
    <property type="match status" value="1"/>
</dbReference>
<evidence type="ECO:0000256" key="8">
    <source>
        <dbReference type="ARBA" id="ARBA00022833"/>
    </source>
</evidence>
<dbReference type="Pfam" id="PF13177">
    <property type="entry name" value="DNA_pol3_delta2"/>
    <property type="match status" value="1"/>
</dbReference>
<reference evidence="13 14" key="1">
    <citation type="submission" date="2020-08" db="EMBL/GenBank/DDBJ databases">
        <title>Genome public.</title>
        <authorList>
            <person name="Liu C."/>
            <person name="Sun Q."/>
        </authorList>
    </citation>
    <scope>NUCLEOTIDE SEQUENCE [LARGE SCALE GENOMIC DNA]</scope>
    <source>
        <strain evidence="13 14">NSJ-9</strain>
    </source>
</reference>
<dbReference type="NCBIfam" id="NF004046">
    <property type="entry name" value="PRK05563.1"/>
    <property type="match status" value="1"/>
</dbReference>
<evidence type="ECO:0000256" key="4">
    <source>
        <dbReference type="ARBA" id="ARBA00022695"/>
    </source>
</evidence>
<keyword evidence="3 13" id="KW-0808">Transferase</keyword>
<evidence type="ECO:0000256" key="1">
    <source>
        <dbReference type="ARBA" id="ARBA00006360"/>
    </source>
</evidence>
<dbReference type="Gene3D" id="1.10.8.60">
    <property type="match status" value="1"/>
</dbReference>
<keyword evidence="10" id="KW-0239">DNA-directed DNA polymerase</keyword>
<dbReference type="EC" id="2.7.7.7" evidence="2"/>
<dbReference type="NCBIfam" id="TIGR02397">
    <property type="entry name" value="dnaX_nterm"/>
    <property type="match status" value="1"/>
</dbReference>
<keyword evidence="6" id="KW-0479">Metal-binding</keyword>
<dbReference type="InterPro" id="IPR022754">
    <property type="entry name" value="DNA_pol_III_gamma-3"/>
</dbReference>
<comment type="caution">
    <text evidence="13">The sequence shown here is derived from an EMBL/GenBank/DDBJ whole genome shotgun (WGS) entry which is preliminary data.</text>
</comment>
<keyword evidence="7" id="KW-0547">Nucleotide-binding</keyword>
<dbReference type="InterPro" id="IPR027417">
    <property type="entry name" value="P-loop_NTPase"/>
</dbReference>
<evidence type="ECO:0000256" key="2">
    <source>
        <dbReference type="ARBA" id="ARBA00012417"/>
    </source>
</evidence>
<proteinExistence type="inferred from homology"/>
<dbReference type="SUPFAM" id="SSF48019">
    <property type="entry name" value="post-AAA+ oligomerization domain-like"/>
    <property type="match status" value="1"/>
</dbReference>
<gene>
    <name evidence="13" type="primary">dnaX</name>
    <name evidence="13" type="ORF">H8R94_06330</name>
</gene>
<dbReference type="EMBL" id="JACOPG010000002">
    <property type="protein sequence ID" value="MBC5686224.1"/>
    <property type="molecule type" value="Genomic_DNA"/>
</dbReference>
<dbReference type="SUPFAM" id="SSF52540">
    <property type="entry name" value="P-loop containing nucleoside triphosphate hydrolases"/>
    <property type="match status" value="1"/>
</dbReference>
<organism evidence="13 14">
    <name type="scientific">Roseburia lenta</name>
    <dbReference type="NCBI Taxonomy" id="2763061"/>
    <lineage>
        <taxon>Bacteria</taxon>
        <taxon>Bacillati</taxon>
        <taxon>Bacillota</taxon>
        <taxon>Clostridia</taxon>
        <taxon>Lachnospirales</taxon>
        <taxon>Lachnospiraceae</taxon>
        <taxon>Roseburia</taxon>
    </lineage>
</organism>
<dbReference type="GO" id="GO:0003887">
    <property type="term" value="F:DNA-directed DNA polymerase activity"/>
    <property type="evidence" value="ECO:0007669"/>
    <property type="project" value="UniProtKB-EC"/>
</dbReference>
<evidence type="ECO:0000256" key="6">
    <source>
        <dbReference type="ARBA" id="ARBA00022723"/>
    </source>
</evidence>
<dbReference type="PANTHER" id="PTHR11669">
    <property type="entry name" value="REPLICATION FACTOR C / DNA POLYMERASE III GAMMA-TAU SUBUNIT"/>
    <property type="match status" value="1"/>
</dbReference>
<evidence type="ECO:0000256" key="11">
    <source>
        <dbReference type="ARBA" id="ARBA00049244"/>
    </source>
</evidence>
<dbReference type="Gene3D" id="3.40.50.300">
    <property type="entry name" value="P-loop containing nucleotide triphosphate hydrolases"/>
    <property type="match status" value="1"/>
</dbReference>
<accession>A0ABR7GFK1</accession>
<dbReference type="Pfam" id="PF12169">
    <property type="entry name" value="DNA_pol3_gamma3"/>
    <property type="match status" value="1"/>
</dbReference>
<keyword evidence="8" id="KW-0862">Zinc</keyword>
<dbReference type="RefSeq" id="WP_186854174.1">
    <property type="nucleotide sequence ID" value="NZ_JACOPG010000002.1"/>
</dbReference>
<evidence type="ECO:0000256" key="5">
    <source>
        <dbReference type="ARBA" id="ARBA00022705"/>
    </source>
</evidence>
<feature type="domain" description="AAA+ ATPase" evidence="12">
    <location>
        <begin position="37"/>
        <end position="179"/>
    </location>
</feature>
<evidence type="ECO:0000256" key="9">
    <source>
        <dbReference type="ARBA" id="ARBA00022840"/>
    </source>
</evidence>
<evidence type="ECO:0000256" key="10">
    <source>
        <dbReference type="ARBA" id="ARBA00022932"/>
    </source>
</evidence>
<dbReference type="Gene3D" id="1.20.272.10">
    <property type="match status" value="1"/>
</dbReference>
<dbReference type="Proteomes" id="UP000643810">
    <property type="component" value="Unassembled WGS sequence"/>
</dbReference>
<keyword evidence="9" id="KW-0067">ATP-binding</keyword>
<comment type="catalytic activity">
    <reaction evidence="11">
        <text>DNA(n) + a 2'-deoxyribonucleoside 5'-triphosphate = DNA(n+1) + diphosphate</text>
        <dbReference type="Rhea" id="RHEA:22508"/>
        <dbReference type="Rhea" id="RHEA-COMP:17339"/>
        <dbReference type="Rhea" id="RHEA-COMP:17340"/>
        <dbReference type="ChEBI" id="CHEBI:33019"/>
        <dbReference type="ChEBI" id="CHEBI:61560"/>
        <dbReference type="ChEBI" id="CHEBI:173112"/>
        <dbReference type="EC" id="2.7.7.7"/>
    </reaction>
</comment>
<sequence length="534" mass="59349">MSYTALYRKFRPQDFEDVKGQDHIVTALKNQVKANRLGHAYLFTGTRGTGKTTVAKILAKAVNCEHPVDGSPCNECETCKRIAEGSSMNVFEIDAASNNSVSNIRDIVEEVAYSPTEGKYKVYIIDEVHMLSASAFAALLKTLEEPPAYVIFILATTEVHMIPITILSRCQRYDFRRISIDTIAGRLQELMVKENISVEDKALRYVAKAADGSMRDALSLLDQCIAFYLGENLTYDKVLQVLGAVDNEIFSQLLRHVLQHDVTGAIGVLEEMVVQGRDLNQFVIEFTWYMRNLMLVKSDTNMEDVLEVSSEHMALLKEEAAMVGDETLMRYVRIFSELSNQIRQSSQKRVLIEIALIKLCRPQMEQDYEAIVDRLDVVEHKIEEGVPVMVQQASAGAVNPGLSGAGASAVQKKDLPDAMPEEVQKLCREWKQIVSGSSGLLRQALLSAYPTVNEQNQLMLVYDEPPGAKSINSSILASEDTMADLEAMVEEAIGKHVPIVVKVNTSGAASSQLYTNAVDYFAKVANIEIEEEDF</sequence>
<evidence type="ECO:0000313" key="13">
    <source>
        <dbReference type="EMBL" id="MBC5686224.1"/>
    </source>
</evidence>
<name>A0ABR7GFK1_9FIRM</name>
<dbReference type="InterPro" id="IPR008921">
    <property type="entry name" value="DNA_pol3_clamp-load_cplx_C"/>
</dbReference>
<evidence type="ECO:0000256" key="7">
    <source>
        <dbReference type="ARBA" id="ARBA00022741"/>
    </source>
</evidence>
<dbReference type="InterPro" id="IPR012763">
    <property type="entry name" value="DNA_pol_III_sug/sutau_N"/>
</dbReference>
<dbReference type="InterPro" id="IPR045085">
    <property type="entry name" value="HLD_clamp_pol_III_gamma_tau"/>
</dbReference>
<dbReference type="InterPro" id="IPR003593">
    <property type="entry name" value="AAA+_ATPase"/>
</dbReference>
<comment type="similarity">
    <text evidence="1">Belongs to the DnaX/STICHEL family.</text>
</comment>
<protein>
    <recommendedName>
        <fullName evidence="2">DNA-directed DNA polymerase</fullName>
        <ecNumber evidence="2">2.7.7.7</ecNumber>
    </recommendedName>
</protein>
<keyword evidence="4 13" id="KW-0548">Nucleotidyltransferase</keyword>
<evidence type="ECO:0000259" key="12">
    <source>
        <dbReference type="SMART" id="SM00382"/>
    </source>
</evidence>
<keyword evidence="14" id="KW-1185">Reference proteome</keyword>
<dbReference type="SMART" id="SM00382">
    <property type="entry name" value="AAA"/>
    <property type="match status" value="1"/>
</dbReference>
<dbReference type="InterPro" id="IPR050238">
    <property type="entry name" value="DNA_Rep/Repair_Clamp_Loader"/>
</dbReference>
<dbReference type="Pfam" id="PF22608">
    <property type="entry name" value="DNAX_ATPase_lid"/>
    <property type="match status" value="1"/>
</dbReference>
<keyword evidence="5" id="KW-0235">DNA replication</keyword>
<dbReference type="PANTHER" id="PTHR11669:SF0">
    <property type="entry name" value="PROTEIN STICHEL-LIKE 2"/>
    <property type="match status" value="1"/>
</dbReference>